<comment type="caution">
    <text evidence="1">The sequence shown here is derived from an EMBL/GenBank/DDBJ whole genome shotgun (WGS) entry which is preliminary data.</text>
</comment>
<reference evidence="2" key="1">
    <citation type="journal article" date="2019" name="Int. J. Syst. Evol. Microbiol.">
        <title>The Global Catalogue of Microorganisms (GCM) 10K type strain sequencing project: providing services to taxonomists for standard genome sequencing and annotation.</title>
        <authorList>
            <consortium name="The Broad Institute Genomics Platform"/>
            <consortium name="The Broad Institute Genome Sequencing Center for Infectious Disease"/>
            <person name="Wu L."/>
            <person name="Ma J."/>
        </authorList>
    </citation>
    <scope>NUCLEOTIDE SEQUENCE [LARGE SCALE GENOMIC DNA]</scope>
    <source>
        <strain evidence="2">CCUG 61889</strain>
    </source>
</reference>
<organism evidence="1 2">
    <name type="scientific">Bacillus songklensis</name>
    <dbReference type="NCBI Taxonomy" id="1069116"/>
    <lineage>
        <taxon>Bacteria</taxon>
        <taxon>Bacillati</taxon>
        <taxon>Bacillota</taxon>
        <taxon>Bacilli</taxon>
        <taxon>Bacillales</taxon>
        <taxon>Bacillaceae</taxon>
        <taxon>Bacillus</taxon>
    </lineage>
</organism>
<dbReference type="InterPro" id="IPR020277">
    <property type="entry name" value="DUF2624"/>
</dbReference>
<dbReference type="EMBL" id="JBHRZT010000020">
    <property type="protein sequence ID" value="MFC3882943.1"/>
    <property type="molecule type" value="Genomic_DNA"/>
</dbReference>
<keyword evidence="2" id="KW-1185">Reference proteome</keyword>
<gene>
    <name evidence="1" type="ORF">ACFOU2_05260</name>
</gene>
<dbReference type="RefSeq" id="WP_377912862.1">
    <property type="nucleotide sequence ID" value="NZ_JBHRZT010000020.1"/>
</dbReference>
<protein>
    <submittedName>
        <fullName evidence="1">DUF2624 domain-containing protein</fullName>
    </submittedName>
</protein>
<evidence type="ECO:0000313" key="1">
    <source>
        <dbReference type="EMBL" id="MFC3882943.1"/>
    </source>
</evidence>
<evidence type="ECO:0000313" key="2">
    <source>
        <dbReference type="Proteomes" id="UP001595752"/>
    </source>
</evidence>
<proteinExistence type="predicted"/>
<sequence>MKIFQQIVNHKINHLTIKELLKYSKEYNISLVEAQAQHLISIIKEKPIDIYNEKERHELIKKIARVTNVQTAKKVQQLLQELMK</sequence>
<name>A0ABV8AYC3_9BACI</name>
<dbReference type="Pfam" id="PF11116">
    <property type="entry name" value="DUF2624"/>
    <property type="match status" value="1"/>
</dbReference>
<accession>A0ABV8AYC3</accession>
<dbReference type="Proteomes" id="UP001595752">
    <property type="component" value="Unassembled WGS sequence"/>
</dbReference>